<dbReference type="RefSeq" id="WP_048877345.1">
    <property type="nucleotide sequence ID" value="NZ_BANC01000010.1"/>
</dbReference>
<dbReference type="PANTHER" id="PTHR37315:SF1">
    <property type="entry name" value="UPF0311 PROTEIN BLR7842"/>
    <property type="match status" value="1"/>
</dbReference>
<evidence type="ECO:0000256" key="1">
    <source>
        <dbReference type="HAMAP-Rule" id="MF_00775"/>
    </source>
</evidence>
<gene>
    <name evidence="2" type="ORF">Aam_010_036</name>
</gene>
<dbReference type="Proteomes" id="UP000032668">
    <property type="component" value="Unassembled WGS sequence"/>
</dbReference>
<keyword evidence="3" id="KW-1185">Reference proteome</keyword>
<dbReference type="Gene3D" id="2.40.160.20">
    <property type="match status" value="1"/>
</dbReference>
<dbReference type="AlphaFoldDB" id="A0A0D6PCC8"/>
<reference evidence="2 3" key="1">
    <citation type="submission" date="2012-11" db="EMBL/GenBank/DDBJ databases">
        <title>Whole genome sequence of Acidocella aminolytica 101 = DSM 11237.</title>
        <authorList>
            <person name="Azuma Y."/>
            <person name="Higashiura N."/>
            <person name="Hirakawa H."/>
            <person name="Matsushita K."/>
        </authorList>
    </citation>
    <scope>NUCLEOTIDE SEQUENCE [LARGE SCALE GENOMIC DNA]</scope>
    <source>
        <strain evidence="3">101 / DSM 11237</strain>
    </source>
</reference>
<comment type="caution">
    <text evidence="2">The sequence shown here is derived from an EMBL/GenBank/DDBJ whole genome shotgun (WGS) entry which is preliminary data.</text>
</comment>
<dbReference type="PROSITE" id="PS50890">
    <property type="entry name" value="PUA"/>
    <property type="match status" value="1"/>
</dbReference>
<dbReference type="EMBL" id="BANC01000010">
    <property type="protein sequence ID" value="GAN78858.1"/>
    <property type="molecule type" value="Genomic_DNA"/>
</dbReference>
<dbReference type="PANTHER" id="PTHR37315">
    <property type="entry name" value="UPF0311 PROTEIN BLR7842"/>
    <property type="match status" value="1"/>
</dbReference>
<name>A0A0D6PCC8_9PROT</name>
<comment type="similarity">
    <text evidence="1">Belongs to the UPF0311 family.</text>
</comment>
<protein>
    <recommendedName>
        <fullName evidence="1">UPF0311 protein Aam_010_036</fullName>
    </recommendedName>
</protein>
<dbReference type="STRING" id="1120923.SAMN02746095_02330"/>
<dbReference type="HAMAP" id="MF_00775">
    <property type="entry name" value="UPF0311"/>
    <property type="match status" value="1"/>
</dbReference>
<organism evidence="2 3">
    <name type="scientific">Acidocella aminolytica 101 = DSM 11237</name>
    <dbReference type="NCBI Taxonomy" id="1120923"/>
    <lineage>
        <taxon>Bacteria</taxon>
        <taxon>Pseudomonadati</taxon>
        <taxon>Pseudomonadota</taxon>
        <taxon>Alphaproteobacteria</taxon>
        <taxon>Acetobacterales</taxon>
        <taxon>Acidocellaceae</taxon>
        <taxon>Acidocella</taxon>
    </lineage>
</organism>
<dbReference type="Pfam" id="PF11578">
    <property type="entry name" value="DUF3237"/>
    <property type="match status" value="1"/>
</dbReference>
<proteinExistence type="inferred from homology"/>
<sequence>MGNLELDFAFEIVAELSAPLDNGPGRHGHRRINPIVGGSVTGPQLNGRVLPGGADYEWVRTDGCSVLQAHYTMEATDGTPIYIRNNGLFIASTEILRRVDEGEAVEDDLYYFRCSPIFEAPEGKHGWLSDRIFVGKGIFKQSHVIIKVFQVL</sequence>
<evidence type="ECO:0000313" key="3">
    <source>
        <dbReference type="Proteomes" id="UP000032668"/>
    </source>
</evidence>
<evidence type="ECO:0000313" key="2">
    <source>
        <dbReference type="EMBL" id="GAN78858.1"/>
    </source>
</evidence>
<dbReference type="OrthoDB" id="5294829at2"/>
<accession>A0A0D6PCC8</accession>
<dbReference type="InterPro" id="IPR020915">
    <property type="entry name" value="UPF0311"/>
</dbReference>